<dbReference type="GeneID" id="32893230"/>
<dbReference type="AlphaFoldDB" id="A0A2Z2HQN8"/>
<evidence type="ECO:0008006" key="3">
    <source>
        <dbReference type="Google" id="ProtNLM"/>
    </source>
</evidence>
<evidence type="ECO:0000313" key="1">
    <source>
        <dbReference type="EMBL" id="ARS89013.1"/>
    </source>
</evidence>
<dbReference type="RefSeq" id="WP_086887394.1">
    <property type="nucleotide sequence ID" value="NZ_CP019893.1"/>
</dbReference>
<dbReference type="InterPro" id="IPR015946">
    <property type="entry name" value="KH_dom-like_a/b"/>
</dbReference>
<keyword evidence="2" id="KW-1185">Reference proteome</keyword>
<dbReference type="Gene3D" id="3.30.300.20">
    <property type="match status" value="1"/>
</dbReference>
<accession>A0A2Z2HQN8</accession>
<protein>
    <recommendedName>
        <fullName evidence="3">Osmotically inducible protein OsmC</fullName>
    </recommendedName>
</protein>
<reference evidence="2" key="1">
    <citation type="submission" date="2017-02" db="EMBL/GenBank/DDBJ databases">
        <title>Natronthermophilus aegyptiacus gen. nov.,sp. nov., an aerobic, extremely halophilic alkalithermophilic archaeon isolated from the athalassohaline Wadi An Natrun, Egypt.</title>
        <authorList>
            <person name="Zhao B."/>
        </authorList>
    </citation>
    <scope>NUCLEOTIDE SEQUENCE [LARGE SCALE GENOMIC DNA]</scope>
    <source>
        <strain evidence="2">JW/NM-HA 15</strain>
    </source>
</reference>
<dbReference type="InterPro" id="IPR036102">
    <property type="entry name" value="OsmC/Ohrsf"/>
</dbReference>
<dbReference type="OrthoDB" id="237916at2157"/>
<dbReference type="Pfam" id="PF02566">
    <property type="entry name" value="OsmC"/>
    <property type="match status" value="1"/>
</dbReference>
<dbReference type="SUPFAM" id="SSF82784">
    <property type="entry name" value="OsmC-like"/>
    <property type="match status" value="1"/>
</dbReference>
<dbReference type="Proteomes" id="UP000250088">
    <property type="component" value="Chromosome"/>
</dbReference>
<dbReference type="EMBL" id="CP019893">
    <property type="protein sequence ID" value="ARS89013.1"/>
    <property type="molecule type" value="Genomic_DNA"/>
</dbReference>
<evidence type="ECO:0000313" key="2">
    <source>
        <dbReference type="Proteomes" id="UP000250088"/>
    </source>
</evidence>
<name>A0A2Z2HQN8_9EURY</name>
<gene>
    <name evidence="1" type="ORF">B1756_04090</name>
</gene>
<sequence>MAKTVTTISEEGYSATNEIREFETDIDATGEDSPDTLEALLAAYGSCYVPALRVAGQQRGVDDLGQIEIAITGDLNDDDKLEAISFDVSVDADVDEETAAEIFDRADDLCKVHDALKPELYAEKSL</sequence>
<organism evidence="1 2">
    <name type="scientific">Natrarchaeobaculum aegyptiacum</name>
    <dbReference type="NCBI Taxonomy" id="745377"/>
    <lineage>
        <taxon>Archaea</taxon>
        <taxon>Methanobacteriati</taxon>
        <taxon>Methanobacteriota</taxon>
        <taxon>Stenosarchaea group</taxon>
        <taxon>Halobacteria</taxon>
        <taxon>Halobacteriales</taxon>
        <taxon>Natrialbaceae</taxon>
        <taxon>Natrarchaeobaculum</taxon>
    </lineage>
</organism>
<dbReference type="KEGG" id="naj:B1756_04090"/>
<proteinExistence type="predicted"/>
<dbReference type="InterPro" id="IPR003718">
    <property type="entry name" value="OsmC/Ohr_fam"/>
</dbReference>